<organism evidence="1 2">
    <name type="scientific">Streptomyces gibsoniae</name>
    <dbReference type="NCBI Taxonomy" id="3075529"/>
    <lineage>
        <taxon>Bacteria</taxon>
        <taxon>Bacillati</taxon>
        <taxon>Actinomycetota</taxon>
        <taxon>Actinomycetes</taxon>
        <taxon>Kitasatosporales</taxon>
        <taxon>Streptomycetaceae</taxon>
        <taxon>Streptomyces</taxon>
    </lineage>
</organism>
<protein>
    <submittedName>
        <fullName evidence="1">Uncharacterized protein</fullName>
    </submittedName>
</protein>
<keyword evidence="2" id="KW-1185">Reference proteome</keyword>
<sequence>MAFLYELKWRWMYWRVRQYRRRMQHRLLFTGDPHDWARVKEENKILGFG</sequence>
<name>A0ABU2U1T5_9ACTN</name>
<evidence type="ECO:0000313" key="2">
    <source>
        <dbReference type="Proteomes" id="UP001183809"/>
    </source>
</evidence>
<dbReference type="EMBL" id="JAVREY010000049">
    <property type="protein sequence ID" value="MDT0467198.1"/>
    <property type="molecule type" value="Genomic_DNA"/>
</dbReference>
<accession>A0ABU2U1T5</accession>
<evidence type="ECO:0000313" key="1">
    <source>
        <dbReference type="EMBL" id="MDT0467198.1"/>
    </source>
</evidence>
<dbReference type="Proteomes" id="UP001183809">
    <property type="component" value="Unassembled WGS sequence"/>
</dbReference>
<dbReference type="RefSeq" id="WP_311698660.1">
    <property type="nucleotide sequence ID" value="NZ_JAVREY010000049.1"/>
</dbReference>
<comment type="caution">
    <text evidence="1">The sequence shown here is derived from an EMBL/GenBank/DDBJ whole genome shotgun (WGS) entry which is preliminary data.</text>
</comment>
<proteinExistence type="predicted"/>
<gene>
    <name evidence="1" type="ORF">RM764_30055</name>
</gene>
<reference evidence="2" key="1">
    <citation type="submission" date="2023-07" db="EMBL/GenBank/DDBJ databases">
        <title>30 novel species of actinomycetes from the DSMZ collection.</title>
        <authorList>
            <person name="Nouioui I."/>
        </authorList>
    </citation>
    <scope>NUCLEOTIDE SEQUENCE [LARGE SCALE GENOMIC DNA]</scope>
    <source>
        <strain evidence="2">DSM 41699</strain>
    </source>
</reference>